<protein>
    <submittedName>
        <fullName evidence="7">Peptidase S8 and S53 subtilisin kexin sedolisin</fullName>
    </submittedName>
</protein>
<dbReference type="eggNOG" id="COG1705">
    <property type="taxonomic scope" value="Bacteria"/>
</dbReference>
<dbReference type="OrthoDB" id="9798386at2"/>
<accession>D9SVR0</accession>
<dbReference type="KEGG" id="ccb:Clocel_3443"/>
<organism evidence="7 8">
    <name type="scientific">Clostridium cellulovorans (strain ATCC 35296 / DSM 3052 / OCM 3 / 743B)</name>
    <dbReference type="NCBI Taxonomy" id="573061"/>
    <lineage>
        <taxon>Bacteria</taxon>
        <taxon>Bacillati</taxon>
        <taxon>Bacillota</taxon>
        <taxon>Clostridia</taxon>
        <taxon>Eubacteriales</taxon>
        <taxon>Clostridiaceae</taxon>
        <taxon>Clostridium</taxon>
    </lineage>
</organism>
<dbReference type="PANTHER" id="PTHR43806:SF11">
    <property type="entry name" value="CEREVISIN-RELATED"/>
    <property type="match status" value="1"/>
</dbReference>
<dbReference type="InterPro" id="IPR013783">
    <property type="entry name" value="Ig-like_fold"/>
</dbReference>
<dbReference type="PANTHER" id="PTHR43806">
    <property type="entry name" value="PEPTIDASE S8"/>
    <property type="match status" value="1"/>
</dbReference>
<dbReference type="RefSeq" id="WP_010073520.1">
    <property type="nucleotide sequence ID" value="NC_014393.1"/>
</dbReference>
<dbReference type="SUPFAM" id="SSF52743">
    <property type="entry name" value="Subtilisin-like"/>
    <property type="match status" value="1"/>
</dbReference>
<dbReference type="PROSITE" id="PS51892">
    <property type="entry name" value="SUBTILASE"/>
    <property type="match status" value="1"/>
</dbReference>
<dbReference type="eggNOG" id="COG1404">
    <property type="taxonomic scope" value="Bacteria"/>
</dbReference>
<keyword evidence="2" id="KW-0645">Protease</keyword>
<comment type="caution">
    <text evidence="5">Lacks conserved residue(s) required for the propagation of feature annotation.</text>
</comment>
<dbReference type="Gene3D" id="2.60.40.10">
    <property type="entry name" value="Immunoglobulins"/>
    <property type="match status" value="2"/>
</dbReference>
<name>D9SVR0_CLOC7</name>
<comment type="similarity">
    <text evidence="1 5">Belongs to the peptidase S8 family.</text>
</comment>
<dbReference type="GO" id="GO:0006508">
    <property type="term" value="P:proteolysis"/>
    <property type="evidence" value="ECO:0007669"/>
    <property type="project" value="UniProtKB-KW"/>
</dbReference>
<keyword evidence="8" id="KW-1185">Reference proteome</keyword>
<evidence type="ECO:0000256" key="2">
    <source>
        <dbReference type="ARBA" id="ARBA00022670"/>
    </source>
</evidence>
<evidence type="ECO:0000256" key="3">
    <source>
        <dbReference type="ARBA" id="ARBA00022801"/>
    </source>
</evidence>
<dbReference type="InterPro" id="IPR036852">
    <property type="entry name" value="Peptidase_S8/S53_dom_sf"/>
</dbReference>
<dbReference type="Proteomes" id="UP000002730">
    <property type="component" value="Chromosome"/>
</dbReference>
<dbReference type="InterPro" id="IPR050131">
    <property type="entry name" value="Peptidase_S8_subtilisin-like"/>
</dbReference>
<gene>
    <name evidence="7" type="ordered locus">Clocel_3443</name>
</gene>
<dbReference type="HOGENOM" id="CLU_261277_0_0_9"/>
<dbReference type="EMBL" id="CP002160">
    <property type="protein sequence ID" value="ADL53121.1"/>
    <property type="molecule type" value="Genomic_DNA"/>
</dbReference>
<dbReference type="Pfam" id="PF00082">
    <property type="entry name" value="Peptidase_S8"/>
    <property type="match status" value="1"/>
</dbReference>
<evidence type="ECO:0000256" key="1">
    <source>
        <dbReference type="ARBA" id="ARBA00011073"/>
    </source>
</evidence>
<dbReference type="STRING" id="573061.Clocel_3443"/>
<sequence>MKKRLFSLFIAWLFLINLFGVVEVKTVLAELITGTQDTSVKDKPPINNNLATNVATTASSESSYPWYFNNLQVPELWKLSTGSGVTVAIIGSGIDSSHEDLVGKVIGGVDLTGTNSPYYDSCNFGTFAAGIITANINNIGTSGIAYDSKLLSVKVVKKDSILEESVLAKGVRWAADNGAKILNLTILCESMDYSILKEAIDYAVSKGCIIVAPSEYNVIKKTRLESYSNVITVGATNENNQLCYFSDYTGGIDLVAPGVHINSTIQDYDYYYEKYGELQGTSVAAAIVTGEIALIASKNPQITTKDILDKFKDSTFKLSKDLPDIAYGYGILDVKKILTGVAGELKTSGTNSLDDNTYIKAQNVTSPSIVNANLENSYDISWYKIYVPANTAVKLTAINVPDEIDGKVFLNDLHKPYAEFAFFDDTKYGISDSPRHLEYYMPNSSSDKYFYIQLSHYEKQSSCSIDIKYLPANDPSIQKDYTFKYAIDSPRKEQNITGTYLDISGWALSKDFISKVQAKIDDQIIDLDMKIKREDVYKAFSTYNDENSGFKKQLDIRNLSYGTHQLTLIVTDYRGIKSFSDTVSFNVSSNIKTNIDTIAHGMNILGNSLQVNGWALSNSTINKIEAVIDNGAPIELKYGQARLDVYNVYKEYNNKNSGFTGNVDIKKYGMGLHTMKLKVTYADGKTELSVPVTFNISSTIKNSLDTIRPNTVIKNGLLTVGGWVISKDLVDKVEVIIDNNEPVQIKYGYDRLDVYNVYKDYNNKKSGYIENLDVSKLGFGEHRLKIRITEKTGRISIVNDVPFIIENLDKFLYSIDTPSQGRNITGNTLNIGGWILNKAGVGKVEAIVDGISYGELKYGYSRPDVFNAYKNYDNKNSGFNGVIDISKLTYGKHEIQLRIIDKAGIVSNSKVTSFNFVEDRRCNLDLPAKGAKINGDVLYVAGWALSTTGITKVEALIDGVAEEIQYGLSRPDVYNAYKGYNNKNSGFSGKIDISWLAFGTHSIAMRYTDAKGKITVSETVNFNVENTLKYCIDTPLQNTIVNYFHIQGWALSKSNIKKVEALIDDISIDISYGYTRTDVYNVYKDYDNKKSGFWKIQDLRDFGDGYHVLKMRFTDAGGRVTYSEPIRFLLKVDLGLAVPKEPRG</sequence>
<dbReference type="AlphaFoldDB" id="D9SVR0"/>
<dbReference type="InterPro" id="IPR000209">
    <property type="entry name" value="Peptidase_S8/S53_dom"/>
</dbReference>
<evidence type="ECO:0000259" key="6">
    <source>
        <dbReference type="Pfam" id="PF00082"/>
    </source>
</evidence>
<evidence type="ECO:0000313" key="7">
    <source>
        <dbReference type="EMBL" id="ADL53121.1"/>
    </source>
</evidence>
<dbReference type="Gene3D" id="3.40.50.200">
    <property type="entry name" value="Peptidase S8/S53 domain"/>
    <property type="match status" value="1"/>
</dbReference>
<evidence type="ECO:0000313" key="8">
    <source>
        <dbReference type="Proteomes" id="UP000002730"/>
    </source>
</evidence>
<keyword evidence="4" id="KW-0720">Serine protease</keyword>
<dbReference type="InterPro" id="IPR015500">
    <property type="entry name" value="Peptidase_S8_subtilisin-rel"/>
</dbReference>
<reference evidence="7 8" key="1">
    <citation type="submission" date="2010-08" db="EMBL/GenBank/DDBJ databases">
        <title>Complete sequence of Clostridium cellulovorans 743B.</title>
        <authorList>
            <consortium name="US DOE Joint Genome Institute"/>
            <person name="Lucas S."/>
            <person name="Copeland A."/>
            <person name="Lapidus A."/>
            <person name="Cheng J.-F."/>
            <person name="Bruce D."/>
            <person name="Goodwin L."/>
            <person name="Pitluck S."/>
            <person name="Chertkov O."/>
            <person name="Detter J.C."/>
            <person name="Han C."/>
            <person name="Tapia R."/>
            <person name="Land M."/>
            <person name="Hauser L."/>
            <person name="Chang Y.-J."/>
            <person name="Jeffries C."/>
            <person name="Kyrpides N."/>
            <person name="Ivanova N."/>
            <person name="Mikhailova N."/>
            <person name="Hemme C.L."/>
            <person name="Woyke T."/>
        </authorList>
    </citation>
    <scope>NUCLEOTIDE SEQUENCE [LARGE SCALE GENOMIC DNA]</scope>
    <source>
        <strain evidence="8">ATCC 35296 / DSM 3052 / OCM 3 / 743B</strain>
    </source>
</reference>
<dbReference type="PRINTS" id="PR00723">
    <property type="entry name" value="SUBTILISIN"/>
</dbReference>
<dbReference type="GO" id="GO:0004252">
    <property type="term" value="F:serine-type endopeptidase activity"/>
    <property type="evidence" value="ECO:0007669"/>
    <property type="project" value="InterPro"/>
</dbReference>
<feature type="domain" description="Peptidase S8/S53" evidence="6">
    <location>
        <begin position="82"/>
        <end position="330"/>
    </location>
</feature>
<evidence type="ECO:0000256" key="5">
    <source>
        <dbReference type="PROSITE-ProRule" id="PRU01240"/>
    </source>
</evidence>
<keyword evidence="3" id="KW-0378">Hydrolase</keyword>
<proteinExistence type="inferred from homology"/>
<evidence type="ECO:0000256" key="4">
    <source>
        <dbReference type="ARBA" id="ARBA00022825"/>
    </source>
</evidence>